<evidence type="ECO:0000313" key="1">
    <source>
        <dbReference type="EMBL" id="GAA2494199.1"/>
    </source>
</evidence>
<gene>
    <name evidence="1" type="ORF">GCM10010393_27730</name>
</gene>
<evidence type="ECO:0000313" key="2">
    <source>
        <dbReference type="Proteomes" id="UP001499942"/>
    </source>
</evidence>
<organism evidence="1 2">
    <name type="scientific">Streptomyces gobitricini</name>
    <dbReference type="NCBI Taxonomy" id="68211"/>
    <lineage>
        <taxon>Bacteria</taxon>
        <taxon>Bacillati</taxon>
        <taxon>Actinomycetota</taxon>
        <taxon>Actinomycetes</taxon>
        <taxon>Kitasatosporales</taxon>
        <taxon>Streptomycetaceae</taxon>
        <taxon>Streptomyces</taxon>
    </lineage>
</organism>
<dbReference type="Proteomes" id="UP001499942">
    <property type="component" value="Unassembled WGS sequence"/>
</dbReference>
<protein>
    <submittedName>
        <fullName evidence="1">Uncharacterized protein</fullName>
    </submittedName>
</protein>
<name>A0ABN3M1C5_9ACTN</name>
<dbReference type="EMBL" id="BAAASR010000015">
    <property type="protein sequence ID" value="GAA2494199.1"/>
    <property type="molecule type" value="Genomic_DNA"/>
</dbReference>
<accession>A0ABN3M1C5</accession>
<proteinExistence type="predicted"/>
<reference evidence="1 2" key="1">
    <citation type="journal article" date="2019" name="Int. J. Syst. Evol. Microbiol.">
        <title>The Global Catalogue of Microorganisms (GCM) 10K type strain sequencing project: providing services to taxonomists for standard genome sequencing and annotation.</title>
        <authorList>
            <consortium name="The Broad Institute Genomics Platform"/>
            <consortium name="The Broad Institute Genome Sequencing Center for Infectious Disease"/>
            <person name="Wu L."/>
            <person name="Ma J."/>
        </authorList>
    </citation>
    <scope>NUCLEOTIDE SEQUENCE [LARGE SCALE GENOMIC DNA]</scope>
    <source>
        <strain evidence="1 2">JCM 5062</strain>
    </source>
</reference>
<comment type="caution">
    <text evidence="1">The sequence shown here is derived from an EMBL/GenBank/DDBJ whole genome shotgun (WGS) entry which is preliminary data.</text>
</comment>
<keyword evidence="2" id="KW-1185">Reference proteome</keyword>
<sequence length="78" mass="8588">MTSDLLHTYANHDNISRTAHYEEFARMAHEADPTAPTPAFRINTALARDCHDCGEWGTVINAHGHDEPCPSCQRPGSA</sequence>